<organism evidence="5 6">
    <name type="scientific">Thlaspi arvense</name>
    <name type="common">Field penny-cress</name>
    <dbReference type="NCBI Taxonomy" id="13288"/>
    <lineage>
        <taxon>Eukaryota</taxon>
        <taxon>Viridiplantae</taxon>
        <taxon>Streptophyta</taxon>
        <taxon>Embryophyta</taxon>
        <taxon>Tracheophyta</taxon>
        <taxon>Spermatophyta</taxon>
        <taxon>Magnoliopsida</taxon>
        <taxon>eudicotyledons</taxon>
        <taxon>Gunneridae</taxon>
        <taxon>Pentapetalae</taxon>
        <taxon>rosids</taxon>
        <taxon>malvids</taxon>
        <taxon>Brassicales</taxon>
        <taxon>Brassicaceae</taxon>
        <taxon>Thlaspideae</taxon>
        <taxon>Thlaspi</taxon>
    </lineage>
</organism>
<evidence type="ECO:0000256" key="2">
    <source>
        <dbReference type="ARBA" id="ARBA00022603"/>
    </source>
</evidence>
<keyword evidence="3" id="KW-0808">Transferase</keyword>
<dbReference type="Proteomes" id="UP000836841">
    <property type="component" value="Unassembled WGS sequence"/>
</dbReference>
<keyword evidence="2" id="KW-0489">Methyltransferase</keyword>
<evidence type="ECO:0000313" key="5">
    <source>
        <dbReference type="EMBL" id="CAH2056735.1"/>
    </source>
</evidence>
<dbReference type="InterPro" id="IPR029063">
    <property type="entry name" value="SAM-dependent_MTases_sf"/>
</dbReference>
<dbReference type="Gene3D" id="1.10.150.170">
    <property type="entry name" value="Putative methyltransferase TM0872, insert domain"/>
    <property type="match status" value="1"/>
</dbReference>
<dbReference type="Gene3D" id="3.40.50.150">
    <property type="entry name" value="Vaccinia Virus protein VP39"/>
    <property type="match status" value="1"/>
</dbReference>
<comment type="caution">
    <text evidence="5">The sequence shown here is derived from an EMBL/GenBank/DDBJ whole genome shotgun (WGS) entry which is preliminary data.</text>
</comment>
<dbReference type="AlphaFoldDB" id="A0AAU9S5V8"/>
<dbReference type="InterPro" id="IPR002903">
    <property type="entry name" value="RsmH"/>
</dbReference>
<gene>
    <name evidence="5" type="ORF">TAV2_LOCUS11949</name>
</gene>
<evidence type="ECO:0000256" key="1">
    <source>
        <dbReference type="ARBA" id="ARBA00010396"/>
    </source>
</evidence>
<dbReference type="SUPFAM" id="SSF81799">
    <property type="entry name" value="Putative methyltransferase TM0872, insert domain"/>
    <property type="match status" value="1"/>
</dbReference>
<dbReference type="GO" id="GO:0071424">
    <property type="term" value="F:rRNA (cytosine-N4-)-methyltransferase activity"/>
    <property type="evidence" value="ECO:0007669"/>
    <property type="project" value="TreeGrafter"/>
</dbReference>
<keyword evidence="6" id="KW-1185">Reference proteome</keyword>
<dbReference type="Pfam" id="PF01795">
    <property type="entry name" value="Methyltransf_5"/>
    <property type="match status" value="1"/>
</dbReference>
<name>A0AAU9S5V8_THLAR</name>
<proteinExistence type="inferred from homology"/>
<sequence length="156" mass="17381">MVKSVAKMGSDIMVPQLTRDTATKRVLLSHEIIQAHPEMQLYIGLDVDPIAHEQAQSRINAVVRGDPCDSSSGLKAHVFLKNFRDIEFVLPEVDEKLLIYGVDGILMDLGMSSMQVNNAERGFSVLCDGPLDMRMNPQSFLVDIQMKMDGPQSHVR</sequence>
<dbReference type="EMBL" id="CAJVSB020000537">
    <property type="protein sequence ID" value="CAH2056735.1"/>
    <property type="molecule type" value="Genomic_DNA"/>
</dbReference>
<reference evidence="5 6" key="1">
    <citation type="submission" date="2022-03" db="EMBL/GenBank/DDBJ databases">
        <authorList>
            <person name="Nunn A."/>
            <person name="Chopra R."/>
            <person name="Nunn A."/>
            <person name="Contreras Garrido A."/>
        </authorList>
    </citation>
    <scope>NUCLEOTIDE SEQUENCE [LARGE SCALE GENOMIC DNA]</scope>
</reference>
<dbReference type="GO" id="GO:0070475">
    <property type="term" value="P:rRNA base methylation"/>
    <property type="evidence" value="ECO:0007669"/>
    <property type="project" value="TreeGrafter"/>
</dbReference>
<accession>A0AAU9S5V8</accession>
<comment type="similarity">
    <text evidence="1">Belongs to the methyltransferase superfamily. RsmH family.</text>
</comment>
<protein>
    <submittedName>
        <fullName evidence="5">Uncharacterized protein</fullName>
    </submittedName>
</protein>
<dbReference type="PANTHER" id="PTHR11265">
    <property type="entry name" value="S-ADENOSYL-METHYLTRANSFERASE MRAW"/>
    <property type="match status" value="1"/>
</dbReference>
<keyword evidence="4" id="KW-0949">S-adenosyl-L-methionine</keyword>
<evidence type="ECO:0000313" key="6">
    <source>
        <dbReference type="Proteomes" id="UP000836841"/>
    </source>
</evidence>
<evidence type="ECO:0000256" key="4">
    <source>
        <dbReference type="ARBA" id="ARBA00022691"/>
    </source>
</evidence>
<evidence type="ECO:0000256" key="3">
    <source>
        <dbReference type="ARBA" id="ARBA00022679"/>
    </source>
</evidence>
<dbReference type="PANTHER" id="PTHR11265:SF0">
    <property type="entry name" value="12S RRNA N4-METHYLCYTIDINE METHYLTRANSFERASE"/>
    <property type="match status" value="1"/>
</dbReference>
<dbReference type="InterPro" id="IPR023397">
    <property type="entry name" value="SAM-dep_MeTrfase_MraW_recog"/>
</dbReference>